<dbReference type="PANTHER" id="PTHR43024">
    <property type="entry name" value="UDP-N-ACETYLMURAMOYL-TRIPEPTIDE--D-ALANYL-D-ALANINE LIGASE"/>
    <property type="match status" value="1"/>
</dbReference>
<evidence type="ECO:0000256" key="4">
    <source>
        <dbReference type="SAM" id="Phobius"/>
    </source>
</evidence>
<feature type="transmembrane region" description="Helical" evidence="4">
    <location>
        <begin position="6"/>
        <end position="29"/>
    </location>
</feature>
<dbReference type="Pfam" id="PF08245">
    <property type="entry name" value="Mur_ligase_M"/>
    <property type="match status" value="1"/>
</dbReference>
<evidence type="ECO:0000313" key="7">
    <source>
        <dbReference type="Proteomes" id="UP000176228"/>
    </source>
</evidence>
<feature type="transmembrane region" description="Helical" evidence="4">
    <location>
        <begin position="75"/>
        <end position="95"/>
    </location>
</feature>
<keyword evidence="2" id="KW-0547">Nucleotide-binding</keyword>
<keyword evidence="4" id="KW-0812">Transmembrane</keyword>
<dbReference type="Proteomes" id="UP000176228">
    <property type="component" value="Unassembled WGS sequence"/>
</dbReference>
<evidence type="ECO:0000259" key="5">
    <source>
        <dbReference type="Pfam" id="PF08245"/>
    </source>
</evidence>
<sequence>MHKVIAFAVILAYLVKTLRYSAYLVFLWQKREYRLDRMRSHLKTPLGQKLVIGFLPIFKWTLFLIFLIVRQSEVTISIFWLFWLLWIFEAVLCIREFLKGGWRWPEFTVKALLILSVALSIQFFPILSEGWLTPLFWAPFLDRLTGPLIVALVIMSNLPSNFIKEFIILRARHKISKLSLLKTIAITGSTGKTSTKEFLKQILSKKFNTAATGGSTNTEIGIAKIINDDLTNETDVFIAETGAYCEGELAKIGRLIKPQIAVITTISNQHLDLFGTIDKTSRAKFELIESLPENGLAVFNGANKYALKMAEKSGKLGLSVIKVRVEDEFKKIKASEDNLEFTLKESGFSLKINILGEHNLMNLALAVCVARQLGLSGTDIAAGLREIKSVEKTLKKVFKSRQLSVIDDTFNVSEEGLLAAGQYAQKYNGHKYLVLTPLIELGNEASSVHRKLGQILGDTFNKILITNRNYLADLKSGSDTPENIKLVTLQDLDIIKQKTPADSVIIFEGKEAEKWLKLLSKSFI</sequence>
<dbReference type="InterPro" id="IPR036565">
    <property type="entry name" value="Mur-like_cat_sf"/>
</dbReference>
<comment type="caution">
    <text evidence="6">The sequence shown here is derived from an EMBL/GenBank/DDBJ whole genome shotgun (WGS) entry which is preliminary data.</text>
</comment>
<dbReference type="STRING" id="1798391.A2968_06015"/>
<dbReference type="InterPro" id="IPR013221">
    <property type="entry name" value="Mur_ligase_cen"/>
</dbReference>
<dbReference type="GO" id="GO:0016881">
    <property type="term" value="F:acid-amino acid ligase activity"/>
    <property type="evidence" value="ECO:0007669"/>
    <property type="project" value="InterPro"/>
</dbReference>
<name>A0A1F6BFY1_9BACT</name>
<dbReference type="Gene3D" id="3.90.190.20">
    <property type="entry name" value="Mur ligase, C-terminal domain"/>
    <property type="match status" value="1"/>
</dbReference>
<keyword evidence="3" id="KW-0067">ATP-binding</keyword>
<evidence type="ECO:0000256" key="3">
    <source>
        <dbReference type="ARBA" id="ARBA00022840"/>
    </source>
</evidence>
<feature type="transmembrane region" description="Helical" evidence="4">
    <location>
        <begin position="50"/>
        <end position="69"/>
    </location>
</feature>
<dbReference type="InterPro" id="IPR051046">
    <property type="entry name" value="MurCDEF_CellWall_CoF430Synth"/>
</dbReference>
<dbReference type="SUPFAM" id="SSF53244">
    <property type="entry name" value="MurD-like peptide ligases, peptide-binding domain"/>
    <property type="match status" value="1"/>
</dbReference>
<dbReference type="AlphaFoldDB" id="A0A1F6BFY1"/>
<protein>
    <recommendedName>
        <fullName evidence="5">Mur ligase central domain-containing protein</fullName>
    </recommendedName>
</protein>
<organism evidence="6 7">
    <name type="scientific">Candidatus Gottesmanbacteria bacterium RIFCSPLOWO2_01_FULL_42_22</name>
    <dbReference type="NCBI Taxonomy" id="1798391"/>
    <lineage>
        <taxon>Bacteria</taxon>
        <taxon>Candidatus Gottesmaniibacteriota</taxon>
    </lineage>
</organism>
<dbReference type="PANTHER" id="PTHR43024:SF1">
    <property type="entry name" value="UDP-N-ACETYLMURAMOYL-TRIPEPTIDE--D-ALANYL-D-ALANINE LIGASE"/>
    <property type="match status" value="1"/>
</dbReference>
<feature type="transmembrane region" description="Helical" evidence="4">
    <location>
        <begin position="107"/>
        <end position="128"/>
    </location>
</feature>
<accession>A0A1F6BFY1</accession>
<keyword evidence="4" id="KW-1133">Transmembrane helix</keyword>
<feature type="domain" description="Mur ligase central" evidence="5">
    <location>
        <begin position="186"/>
        <end position="370"/>
    </location>
</feature>
<dbReference type="SUPFAM" id="SSF53623">
    <property type="entry name" value="MurD-like peptide ligases, catalytic domain"/>
    <property type="match status" value="1"/>
</dbReference>
<evidence type="ECO:0000256" key="2">
    <source>
        <dbReference type="ARBA" id="ARBA00022741"/>
    </source>
</evidence>
<evidence type="ECO:0000313" key="6">
    <source>
        <dbReference type="EMBL" id="OGG35846.1"/>
    </source>
</evidence>
<keyword evidence="1" id="KW-0436">Ligase</keyword>
<dbReference type="InterPro" id="IPR036615">
    <property type="entry name" value="Mur_ligase_C_dom_sf"/>
</dbReference>
<dbReference type="GO" id="GO:0005524">
    <property type="term" value="F:ATP binding"/>
    <property type="evidence" value="ECO:0007669"/>
    <property type="project" value="UniProtKB-KW"/>
</dbReference>
<proteinExistence type="predicted"/>
<dbReference type="EMBL" id="MFJU01000025">
    <property type="protein sequence ID" value="OGG35846.1"/>
    <property type="molecule type" value="Genomic_DNA"/>
</dbReference>
<keyword evidence="4" id="KW-0472">Membrane</keyword>
<reference evidence="6 7" key="1">
    <citation type="journal article" date="2016" name="Nat. Commun.">
        <title>Thousands of microbial genomes shed light on interconnected biogeochemical processes in an aquifer system.</title>
        <authorList>
            <person name="Anantharaman K."/>
            <person name="Brown C.T."/>
            <person name="Hug L.A."/>
            <person name="Sharon I."/>
            <person name="Castelle C.J."/>
            <person name="Probst A.J."/>
            <person name="Thomas B.C."/>
            <person name="Singh A."/>
            <person name="Wilkins M.J."/>
            <person name="Karaoz U."/>
            <person name="Brodie E.L."/>
            <person name="Williams K.H."/>
            <person name="Hubbard S.S."/>
            <person name="Banfield J.F."/>
        </authorList>
    </citation>
    <scope>NUCLEOTIDE SEQUENCE [LARGE SCALE GENOMIC DNA]</scope>
</reference>
<dbReference type="Gene3D" id="3.40.1190.10">
    <property type="entry name" value="Mur-like, catalytic domain"/>
    <property type="match status" value="1"/>
</dbReference>
<evidence type="ECO:0000256" key="1">
    <source>
        <dbReference type="ARBA" id="ARBA00022598"/>
    </source>
</evidence>
<gene>
    <name evidence="6" type="ORF">A2968_06015</name>
</gene>